<evidence type="ECO:0000256" key="7">
    <source>
        <dbReference type="ARBA" id="ARBA00022827"/>
    </source>
</evidence>
<dbReference type="PRINTS" id="PR00369">
    <property type="entry name" value="FLAVODOXIN"/>
</dbReference>
<evidence type="ECO:0000256" key="12">
    <source>
        <dbReference type="ARBA" id="ARBA00040659"/>
    </source>
</evidence>
<sequence length="1177" mass="132177">MSKADRIVVLYGSQTGNAEWIAKNIHSEAKERGYSGECFALDDHEKAEIDKIRTVIVVTSNTGDGDPPDNSLKFWKWLRRQKDKTYFQHTNIAILGLGDTNYTNFNNTAKRLEKKLKELGATVFYEKGLADDAEGLEAVVDPWIAGLWSELEKVCNHAHTQSNGDTSQVSVDNLANGVNQLNVSAEQQIASISQEAPSVEDELQPRPGENALQFYRRKLAAKAKVVDRATADAAPVKPSVTSSSITAERRSPLVPGQKLKLDLSALATATALTALPRLPAPVCELISHGTADPKNEKFPSFLKPLSPSPVFTPKILAVRPLTTESALKRTLHFELDTTGIDEGQNFQPGDAFGVWAPNDEQLVAALLKRLQVEPSGLVSLQAKDGTSDIPHHLQVMDNVTYEDIFRYGIDLTTSPRKATLRLLAEYTRDPEERKSLLFICSKQGVSQFNALRDQMPTLLDLLETYPSCLPPLERLLDVLPPHQPRYYSISSSPLAYPHRIHFAFNLVDYTTPEPYQVRRHGVTTPFLDALTNSQKQPSSLDKVASLPLDPAPTIPVFFKHNDNAFVLPTDTSRPLLLIGPGTGVAPFIGFLQHRAAQQKIRRQMGGVGMNPNRDIANEFGPIWLIFGFRDPLKDYLYKQELEGFAASKVLTRLDLAVSRGVAAVNGNSAIHEIEVGSEQQRQSLDEDGEIEGNYVQDVLRREGKEVYKIIMEDDAAIYVCGDAKHRAKGVHDVFADILVEYGQMDKPAALKLMVKWMEQKKYLRDLWAVITFDGRPEDGPSLPPESAEVLRVLQWNVERNYEADKILDVLQRVQPDIACLQEVDIGCERSGKVDHLRHICERMGWIGGFVVEFWELADPLRRERDQGGGMHGNAIFSRYPITFSTIELGHHPVDWNTQGYKYKEPRKGKRIALKGEVDVGNGNTVVVYCVHLEVFCGVSGRIKSFAPILAHANEIALTKPYQIMCGDLNTMAHSIARFSPVYSTDIYRLWSLGWTEADWWKWALWDVSVSSGWNARLGCGGPGLVGWLLRRIGGLERRERREALNETRTCPRWLQWLFGFDLQTLEHAQNPYFYEPFPHNIITLHNPRYFGLFKGKLDAMLFRCMQVRHTAIGNDDYSASDHRYLLATATMDTKEQVEKVAPIWKQRNIPLQSGLPLIPLIMGTATVLYISARYAKW</sequence>
<evidence type="ECO:0000256" key="4">
    <source>
        <dbReference type="ARBA" id="ARBA00022630"/>
    </source>
</evidence>
<dbReference type="InterPro" id="IPR029039">
    <property type="entry name" value="Flavoprotein-like_sf"/>
</dbReference>
<evidence type="ECO:0000256" key="8">
    <source>
        <dbReference type="ARBA" id="ARBA00022857"/>
    </source>
</evidence>
<accession>A0A261XY02</accession>
<evidence type="ECO:0000256" key="2">
    <source>
        <dbReference type="ARBA" id="ARBA00001974"/>
    </source>
</evidence>
<organism evidence="16 17">
    <name type="scientific">Bifiguratus adelaidae</name>
    <dbReference type="NCBI Taxonomy" id="1938954"/>
    <lineage>
        <taxon>Eukaryota</taxon>
        <taxon>Fungi</taxon>
        <taxon>Fungi incertae sedis</taxon>
        <taxon>Mucoromycota</taxon>
        <taxon>Mucoromycotina</taxon>
        <taxon>Endogonomycetes</taxon>
        <taxon>Endogonales</taxon>
        <taxon>Endogonales incertae sedis</taxon>
        <taxon>Bifiguratus</taxon>
    </lineage>
</organism>
<dbReference type="PRINTS" id="PR00371">
    <property type="entry name" value="FPNCR"/>
</dbReference>
<dbReference type="SUPFAM" id="SSF52343">
    <property type="entry name" value="Ferredoxin reductase-like, C-terminal NADP-linked domain"/>
    <property type="match status" value="1"/>
</dbReference>
<evidence type="ECO:0000256" key="13">
    <source>
        <dbReference type="SAM" id="Phobius"/>
    </source>
</evidence>
<dbReference type="GO" id="GO:0050667">
    <property type="term" value="P:homocysteine metabolic process"/>
    <property type="evidence" value="ECO:0007669"/>
    <property type="project" value="TreeGrafter"/>
</dbReference>
<comment type="cofactor">
    <cofactor evidence="1">
        <name>FMN</name>
        <dbReference type="ChEBI" id="CHEBI:58210"/>
    </cofactor>
</comment>
<dbReference type="FunFam" id="3.40.50.360:FF:000059">
    <property type="entry name" value="5-methyltetrahydrofolate-homocysteine methyltransferase reductase"/>
    <property type="match status" value="1"/>
</dbReference>
<dbReference type="GO" id="GO:0010181">
    <property type="term" value="F:FMN binding"/>
    <property type="evidence" value="ECO:0007669"/>
    <property type="project" value="InterPro"/>
</dbReference>
<evidence type="ECO:0000256" key="9">
    <source>
        <dbReference type="ARBA" id="ARBA00023002"/>
    </source>
</evidence>
<dbReference type="FunFam" id="1.20.990.10:FF:000007">
    <property type="entry name" value="Methionine synthase reductase"/>
    <property type="match status" value="1"/>
</dbReference>
<dbReference type="EC" id="1.16.1.8" evidence="11"/>
<dbReference type="InterPro" id="IPR017927">
    <property type="entry name" value="FAD-bd_FR_type"/>
</dbReference>
<dbReference type="SUPFAM" id="SSF52218">
    <property type="entry name" value="Flavoproteins"/>
    <property type="match status" value="1"/>
</dbReference>
<dbReference type="Proteomes" id="UP000242875">
    <property type="component" value="Unassembled WGS sequence"/>
</dbReference>
<comment type="cofactor">
    <cofactor evidence="2">
        <name>FAD</name>
        <dbReference type="ChEBI" id="CHEBI:57692"/>
    </cofactor>
</comment>
<dbReference type="Gene3D" id="1.20.990.10">
    <property type="entry name" value="NADPH-cytochrome p450 Reductase, Chain A, domain 3"/>
    <property type="match status" value="1"/>
</dbReference>
<dbReference type="Gene3D" id="3.40.50.360">
    <property type="match status" value="1"/>
</dbReference>
<evidence type="ECO:0000256" key="3">
    <source>
        <dbReference type="ARBA" id="ARBA00022605"/>
    </source>
</evidence>
<dbReference type="GO" id="GO:0050660">
    <property type="term" value="F:flavin adenine dinucleotide binding"/>
    <property type="evidence" value="ECO:0007669"/>
    <property type="project" value="TreeGrafter"/>
</dbReference>
<feature type="transmembrane region" description="Helical" evidence="13">
    <location>
        <begin position="1154"/>
        <end position="1172"/>
    </location>
</feature>
<dbReference type="SUPFAM" id="SSF63380">
    <property type="entry name" value="Riboflavin synthase domain-like"/>
    <property type="match status" value="1"/>
</dbReference>
<keyword evidence="13" id="KW-1133">Transmembrane helix</keyword>
<dbReference type="Gene3D" id="2.40.30.10">
    <property type="entry name" value="Translation factors"/>
    <property type="match status" value="1"/>
</dbReference>
<dbReference type="InterPro" id="IPR005135">
    <property type="entry name" value="Endo/exonuclease/phosphatase"/>
</dbReference>
<dbReference type="AlphaFoldDB" id="A0A261XY02"/>
<keyword evidence="4" id="KW-0285">Flavoprotein</keyword>
<evidence type="ECO:0000313" key="16">
    <source>
        <dbReference type="EMBL" id="OZJ03249.1"/>
    </source>
</evidence>
<dbReference type="InterPro" id="IPR036691">
    <property type="entry name" value="Endo/exonu/phosph_ase_sf"/>
</dbReference>
<keyword evidence="8" id="KW-0521">NADP</keyword>
<dbReference type="GO" id="GO:0030586">
    <property type="term" value="F:[methionine synthase] reductase (NADPH) activity"/>
    <property type="evidence" value="ECO:0007669"/>
    <property type="project" value="UniProtKB-EC"/>
</dbReference>
<feature type="domain" description="Flavodoxin-like" evidence="14">
    <location>
        <begin position="7"/>
        <end position="148"/>
    </location>
</feature>
<dbReference type="InterPro" id="IPR023173">
    <property type="entry name" value="NADPH_Cyt_P450_Rdtase_alpha"/>
</dbReference>
<dbReference type="InterPro" id="IPR001709">
    <property type="entry name" value="Flavoprot_Pyr_Nucl_cyt_Rdtase"/>
</dbReference>
<dbReference type="InterPro" id="IPR039261">
    <property type="entry name" value="FNR_nucleotide-bd"/>
</dbReference>
<reference evidence="16 17" key="1">
    <citation type="journal article" date="2017" name="Mycologia">
        <title>Bifiguratus adelaidae, gen. et sp. nov., a new member of Mucoromycotina in endophytic and soil-dwelling habitats.</title>
        <authorList>
            <person name="Torres-Cruz T.J."/>
            <person name="Billingsley Tobias T.L."/>
            <person name="Almatruk M."/>
            <person name="Hesse C."/>
            <person name="Kuske C.R."/>
            <person name="Desiro A."/>
            <person name="Benucci G.M."/>
            <person name="Bonito G."/>
            <person name="Stajich J.E."/>
            <person name="Dunlap C."/>
            <person name="Arnold A.E."/>
            <person name="Porras-Alfaro A."/>
        </authorList>
    </citation>
    <scope>NUCLEOTIDE SEQUENCE [LARGE SCALE GENOMIC DNA]</scope>
    <source>
        <strain evidence="16 17">AZ0501</strain>
    </source>
</reference>
<evidence type="ECO:0000313" key="17">
    <source>
        <dbReference type="Proteomes" id="UP000242875"/>
    </source>
</evidence>
<dbReference type="Pfam" id="PF00258">
    <property type="entry name" value="Flavodoxin_1"/>
    <property type="match status" value="1"/>
</dbReference>
<evidence type="ECO:0000256" key="11">
    <source>
        <dbReference type="ARBA" id="ARBA00039088"/>
    </source>
</evidence>
<keyword evidence="3" id="KW-0028">Amino-acid biosynthesis</keyword>
<dbReference type="PROSITE" id="PS50902">
    <property type="entry name" value="FLAVODOXIN_LIKE"/>
    <property type="match status" value="1"/>
</dbReference>
<keyword evidence="17" id="KW-1185">Reference proteome</keyword>
<protein>
    <recommendedName>
        <fullName evidence="12">Methionine synthase reductase</fullName>
        <ecNumber evidence="11">1.16.1.8</ecNumber>
    </recommendedName>
</protein>
<keyword evidence="13" id="KW-0472">Membrane</keyword>
<name>A0A261XY02_9FUNG</name>
<dbReference type="GO" id="GO:0009086">
    <property type="term" value="P:methionine biosynthetic process"/>
    <property type="evidence" value="ECO:0007669"/>
    <property type="project" value="UniProtKB-KW"/>
</dbReference>
<dbReference type="Gene3D" id="3.60.10.10">
    <property type="entry name" value="Endonuclease/exonuclease/phosphatase"/>
    <property type="match status" value="1"/>
</dbReference>
<keyword evidence="6" id="KW-0949">S-adenosyl-L-methionine</keyword>
<evidence type="ECO:0000256" key="6">
    <source>
        <dbReference type="ARBA" id="ARBA00022691"/>
    </source>
</evidence>
<dbReference type="EMBL" id="MVBO01000095">
    <property type="protein sequence ID" value="OZJ03249.1"/>
    <property type="molecule type" value="Genomic_DNA"/>
</dbReference>
<keyword evidence="7" id="KW-0274">FAD</keyword>
<dbReference type="Gene3D" id="3.40.50.80">
    <property type="entry name" value="Nucleotide-binding domain of ferredoxin-NADP reductase (FNR) module"/>
    <property type="match status" value="1"/>
</dbReference>
<feature type="domain" description="FAD-binding FR-type" evidence="15">
    <location>
        <begin position="308"/>
        <end position="568"/>
    </location>
</feature>
<keyword evidence="9" id="KW-0560">Oxidoreductase</keyword>
<dbReference type="InterPro" id="IPR003097">
    <property type="entry name" value="CysJ-like_FAD-binding"/>
</dbReference>
<evidence type="ECO:0000259" key="15">
    <source>
        <dbReference type="PROSITE" id="PS51384"/>
    </source>
</evidence>
<evidence type="ECO:0000259" key="14">
    <source>
        <dbReference type="PROSITE" id="PS50902"/>
    </source>
</evidence>
<evidence type="ECO:0000256" key="10">
    <source>
        <dbReference type="ARBA" id="ARBA00023167"/>
    </source>
</evidence>
<dbReference type="InterPro" id="IPR001433">
    <property type="entry name" value="OxRdtase_FAD/NAD-bd"/>
</dbReference>
<dbReference type="PANTHER" id="PTHR19384">
    <property type="entry name" value="NITRIC OXIDE SYNTHASE-RELATED"/>
    <property type="match status" value="1"/>
</dbReference>
<gene>
    <name evidence="16" type="ORF">BZG36_03522</name>
</gene>
<dbReference type="OrthoDB" id="1856718at2759"/>
<dbReference type="PROSITE" id="PS51384">
    <property type="entry name" value="FAD_FR"/>
    <property type="match status" value="1"/>
</dbReference>
<dbReference type="PANTHER" id="PTHR19384:SF84">
    <property type="entry name" value="METHIONINE SYNTHASE REDUCTASE"/>
    <property type="match status" value="1"/>
</dbReference>
<evidence type="ECO:0000256" key="5">
    <source>
        <dbReference type="ARBA" id="ARBA00022643"/>
    </source>
</evidence>
<keyword evidence="13" id="KW-0812">Transmembrane</keyword>
<comment type="caution">
    <text evidence="16">The sequence shown here is derived from an EMBL/GenBank/DDBJ whole genome shotgun (WGS) entry which is preliminary data.</text>
</comment>
<dbReference type="InterPro" id="IPR001094">
    <property type="entry name" value="Flavdoxin-like"/>
</dbReference>
<dbReference type="InterPro" id="IPR017938">
    <property type="entry name" value="Riboflavin_synthase-like_b-brl"/>
</dbReference>
<dbReference type="Pfam" id="PF03372">
    <property type="entry name" value="Exo_endo_phos"/>
    <property type="match status" value="1"/>
</dbReference>
<dbReference type="SUPFAM" id="SSF56219">
    <property type="entry name" value="DNase I-like"/>
    <property type="match status" value="1"/>
</dbReference>
<proteinExistence type="predicted"/>
<keyword evidence="10" id="KW-0486">Methionine biosynthesis</keyword>
<dbReference type="Pfam" id="PF00175">
    <property type="entry name" value="NAD_binding_1"/>
    <property type="match status" value="1"/>
</dbReference>
<evidence type="ECO:0000256" key="1">
    <source>
        <dbReference type="ARBA" id="ARBA00001917"/>
    </source>
</evidence>
<dbReference type="InterPro" id="IPR008254">
    <property type="entry name" value="Flavodoxin/NO_synth"/>
</dbReference>
<dbReference type="Pfam" id="PF00667">
    <property type="entry name" value="FAD_binding_1"/>
    <property type="match status" value="1"/>
</dbReference>
<keyword evidence="5" id="KW-0288">FMN</keyword>
<dbReference type="GO" id="GO:0005829">
    <property type="term" value="C:cytosol"/>
    <property type="evidence" value="ECO:0007669"/>
    <property type="project" value="TreeGrafter"/>
</dbReference>